<accession>A0A4D8PUD7</accession>
<gene>
    <name evidence="2" type="ORF">D3093_26745</name>
</gene>
<evidence type="ECO:0000313" key="3">
    <source>
        <dbReference type="Proteomes" id="UP000298595"/>
    </source>
</evidence>
<dbReference type="KEGG" id="aare:D3093_26745"/>
<dbReference type="InterPro" id="IPR021505">
    <property type="entry name" value="Phage_B3_Orf6"/>
</dbReference>
<dbReference type="Proteomes" id="UP000298595">
    <property type="component" value="Plasmid p3"/>
</dbReference>
<name>A0A4D8PUD7_9PROT</name>
<dbReference type="AlphaFoldDB" id="A0A4D8PUD7"/>
<proteinExistence type="predicted"/>
<evidence type="ECO:0000313" key="2">
    <source>
        <dbReference type="EMBL" id="QCN99478.1"/>
    </source>
</evidence>
<feature type="region of interest" description="Disordered" evidence="1">
    <location>
        <begin position="86"/>
        <end position="118"/>
    </location>
</feature>
<geneLocation type="plasmid" evidence="2 3">
    <name>p3</name>
</geneLocation>
<sequence length="118" mass="12427">MDALKALPTVPDARESVGDKVFYREEDGRLTPEALVKPAKLMEDMFVRTVAAGALSIHGSLSRFKALSFSEAQALIDTVARDYGVAMGGKGGTSPSSPTTVVPGPDPGSGTDHGWRDH</sequence>
<feature type="compositionally biased region" description="Low complexity" evidence="1">
    <location>
        <begin position="93"/>
        <end position="112"/>
    </location>
</feature>
<keyword evidence="2" id="KW-0614">Plasmid</keyword>
<evidence type="ECO:0000256" key="1">
    <source>
        <dbReference type="SAM" id="MobiDB-lite"/>
    </source>
</evidence>
<protein>
    <submittedName>
        <fullName evidence="2">DUF3164 family protein</fullName>
    </submittedName>
</protein>
<organism evidence="2 3">
    <name type="scientific">Azospirillum argentinense</name>
    <dbReference type="NCBI Taxonomy" id="2970906"/>
    <lineage>
        <taxon>Bacteria</taxon>
        <taxon>Pseudomonadati</taxon>
        <taxon>Pseudomonadota</taxon>
        <taxon>Alphaproteobacteria</taxon>
        <taxon>Rhodospirillales</taxon>
        <taxon>Azospirillaceae</taxon>
        <taxon>Azospirillum</taxon>
    </lineage>
</organism>
<dbReference type="EMBL" id="CP032324">
    <property type="protein sequence ID" value="QCN99478.1"/>
    <property type="molecule type" value="Genomic_DNA"/>
</dbReference>
<reference evidence="2 3" key="1">
    <citation type="submission" date="2018-09" db="EMBL/GenBank/DDBJ databases">
        <title>Whole genome based analysis of evolution and adaptive divergence in Indian and Brazilian strains of Azospirillum brasilense.</title>
        <authorList>
            <person name="Singh C."/>
            <person name="Tripathi A.K."/>
        </authorList>
    </citation>
    <scope>NUCLEOTIDE SEQUENCE [LARGE SCALE GENOMIC DNA]</scope>
    <source>
        <strain evidence="2 3">MTCC4035</strain>
        <plasmid evidence="2 3">p3</plasmid>
    </source>
</reference>
<dbReference type="Pfam" id="PF11363">
    <property type="entry name" value="DUF3164"/>
    <property type="match status" value="1"/>
</dbReference>